<dbReference type="Pfam" id="PF13520">
    <property type="entry name" value="AA_permease_2"/>
    <property type="match status" value="2"/>
</dbReference>
<keyword evidence="2" id="KW-0813">Transport</keyword>
<dbReference type="Gene3D" id="1.20.1740.10">
    <property type="entry name" value="Amino acid/polyamine transporter I"/>
    <property type="match status" value="1"/>
</dbReference>
<organism evidence="7 8">
    <name type="scientific">Lecanosticta acicola</name>
    <dbReference type="NCBI Taxonomy" id="111012"/>
    <lineage>
        <taxon>Eukaryota</taxon>
        <taxon>Fungi</taxon>
        <taxon>Dikarya</taxon>
        <taxon>Ascomycota</taxon>
        <taxon>Pezizomycotina</taxon>
        <taxon>Dothideomycetes</taxon>
        <taxon>Dothideomycetidae</taxon>
        <taxon>Mycosphaerellales</taxon>
        <taxon>Mycosphaerellaceae</taxon>
        <taxon>Lecanosticta</taxon>
    </lineage>
</organism>
<dbReference type="GO" id="GO:0016020">
    <property type="term" value="C:membrane"/>
    <property type="evidence" value="ECO:0007669"/>
    <property type="project" value="UniProtKB-SubCell"/>
</dbReference>
<evidence type="ECO:0000313" key="7">
    <source>
        <dbReference type="EMBL" id="CAK4034326.1"/>
    </source>
</evidence>
<evidence type="ECO:0000256" key="6">
    <source>
        <dbReference type="SAM" id="Phobius"/>
    </source>
</evidence>
<feature type="transmembrane region" description="Helical" evidence="6">
    <location>
        <begin position="335"/>
        <end position="357"/>
    </location>
</feature>
<keyword evidence="3 6" id="KW-0812">Transmembrane</keyword>
<comment type="subcellular location">
    <subcellularLocation>
        <location evidence="1">Membrane</location>
        <topology evidence="1">Multi-pass membrane protein</topology>
    </subcellularLocation>
</comment>
<proteinExistence type="predicted"/>
<evidence type="ECO:0000256" key="3">
    <source>
        <dbReference type="ARBA" id="ARBA00022692"/>
    </source>
</evidence>
<sequence>MASANDEKDILQAYEDPIRGVNSDIVAQTRVETLVWGFLLVWTGVMAQTASLAEMAAAQPIAGAMYHWTWALAPTDIRRFSTWLQGWNTWTGWISMTVGICNSTANWIISLVQLNYPDYVATGWHSTLMVFAMMVVCVAFNVYKFGRLVPWIESIAGGLHFAMFIAFSITLLAMAKKHSASFVFLSRVDATQTSGWTNEFISWNLGLQTSVWVFVGFDAAVHLSEEVRRAPNTVPRVMVYTNLPMLAVFLHATGSTRAATAMGSLLVFNGILALLSGVASMSRLSWSWARDGGLPKVFAYVDAQKRVPARAVLFSSMLVVLLSLVNIGSTVAMQVFISLSTIAMYLSYFIAILMMFLRRLSSSSSPSPQLGPWTMGKLGMPVNIFALVYTAYIIIWLPFPTTIPITGANFNYASPMLFFVILLALGLWVFRRRTWPGLREDIVEVAINK</sequence>
<comment type="caution">
    <text evidence="7">The sequence shown here is derived from an EMBL/GenBank/DDBJ whole genome shotgun (WGS) entry which is preliminary data.</text>
</comment>
<dbReference type="PANTHER" id="PTHR45649:SF14">
    <property type="entry name" value="GABA PERMEASE"/>
    <property type="match status" value="1"/>
</dbReference>
<feature type="transmembrane region" description="Helical" evidence="6">
    <location>
        <begin position="155"/>
        <end position="175"/>
    </location>
</feature>
<keyword evidence="8" id="KW-1185">Reference proteome</keyword>
<feature type="transmembrane region" description="Helical" evidence="6">
    <location>
        <begin position="233"/>
        <end position="253"/>
    </location>
</feature>
<evidence type="ECO:0000256" key="1">
    <source>
        <dbReference type="ARBA" id="ARBA00004141"/>
    </source>
</evidence>
<protein>
    <submittedName>
        <fullName evidence="7">Amino acid permease</fullName>
    </submittedName>
</protein>
<feature type="transmembrane region" description="Helical" evidence="6">
    <location>
        <begin position="411"/>
        <end position="430"/>
    </location>
</feature>
<accession>A0AAI9EDS9</accession>
<dbReference type="GO" id="GO:0022857">
    <property type="term" value="F:transmembrane transporter activity"/>
    <property type="evidence" value="ECO:0007669"/>
    <property type="project" value="InterPro"/>
</dbReference>
<dbReference type="InterPro" id="IPR002293">
    <property type="entry name" value="AA/rel_permease1"/>
</dbReference>
<dbReference type="PANTHER" id="PTHR45649">
    <property type="entry name" value="AMINO-ACID PERMEASE BAT1"/>
    <property type="match status" value="1"/>
</dbReference>
<feature type="transmembrane region" description="Helical" evidence="6">
    <location>
        <begin position="121"/>
        <end position="143"/>
    </location>
</feature>
<evidence type="ECO:0000313" key="8">
    <source>
        <dbReference type="Proteomes" id="UP001296104"/>
    </source>
</evidence>
<evidence type="ECO:0000256" key="2">
    <source>
        <dbReference type="ARBA" id="ARBA00022448"/>
    </source>
</evidence>
<dbReference type="PIRSF" id="PIRSF006060">
    <property type="entry name" value="AA_transporter"/>
    <property type="match status" value="1"/>
</dbReference>
<reference evidence="7" key="1">
    <citation type="submission" date="2023-11" db="EMBL/GenBank/DDBJ databases">
        <authorList>
            <person name="Alioto T."/>
            <person name="Alioto T."/>
            <person name="Gomez Garrido J."/>
        </authorList>
    </citation>
    <scope>NUCLEOTIDE SEQUENCE</scope>
</reference>
<feature type="transmembrane region" description="Helical" evidence="6">
    <location>
        <begin position="265"/>
        <end position="286"/>
    </location>
</feature>
<keyword evidence="4 6" id="KW-1133">Transmembrane helix</keyword>
<gene>
    <name evidence="7" type="ORF">LECACI_7A009484</name>
</gene>
<evidence type="ECO:0000256" key="5">
    <source>
        <dbReference type="ARBA" id="ARBA00023136"/>
    </source>
</evidence>
<dbReference type="EMBL" id="CAVMBE010000112">
    <property type="protein sequence ID" value="CAK4034326.1"/>
    <property type="molecule type" value="Genomic_DNA"/>
</dbReference>
<name>A0AAI9EDS9_9PEZI</name>
<evidence type="ECO:0000256" key="4">
    <source>
        <dbReference type="ARBA" id="ARBA00022989"/>
    </source>
</evidence>
<dbReference type="AlphaFoldDB" id="A0AAI9EDS9"/>
<feature type="transmembrane region" description="Helical" evidence="6">
    <location>
        <begin position="87"/>
        <end position="109"/>
    </location>
</feature>
<feature type="transmembrane region" description="Helical" evidence="6">
    <location>
        <begin position="378"/>
        <end position="399"/>
    </location>
</feature>
<keyword evidence="5 6" id="KW-0472">Membrane</keyword>
<dbReference type="Proteomes" id="UP001296104">
    <property type="component" value="Unassembled WGS sequence"/>
</dbReference>
<feature type="transmembrane region" description="Helical" evidence="6">
    <location>
        <begin position="307"/>
        <end position="329"/>
    </location>
</feature>